<name>A0ABD7YG30_9BURK</name>
<dbReference type="EMBL" id="CP090646">
    <property type="protein sequence ID" value="WFN24138.1"/>
    <property type="molecule type" value="Genomic_DNA"/>
</dbReference>
<organism evidence="1 2">
    <name type="scientific">Burkholderia contaminans</name>
    <dbReference type="NCBI Taxonomy" id="488447"/>
    <lineage>
        <taxon>Bacteria</taxon>
        <taxon>Pseudomonadati</taxon>
        <taxon>Pseudomonadota</taxon>
        <taxon>Betaproteobacteria</taxon>
        <taxon>Burkholderiales</taxon>
        <taxon>Burkholderiaceae</taxon>
        <taxon>Burkholderia</taxon>
        <taxon>Burkholderia cepacia complex</taxon>
    </lineage>
</organism>
<evidence type="ECO:0000313" key="2">
    <source>
        <dbReference type="Proteomes" id="UP001220209"/>
    </source>
</evidence>
<protein>
    <submittedName>
        <fullName evidence="1">Uncharacterized protein</fullName>
    </submittedName>
</protein>
<geneLocation type="plasmid" evidence="1 2">
    <name>unnamed4</name>
</geneLocation>
<proteinExistence type="predicted"/>
<keyword evidence="1" id="KW-0614">Plasmid</keyword>
<reference evidence="1 2" key="1">
    <citation type="submission" date="2021-12" db="EMBL/GenBank/DDBJ databases">
        <title>Genomic and phenotypic characterization of three Burkholderia contaminans isolates recovered from different sources.</title>
        <authorList>
            <person name="Lopez De Volder A."/>
            <person name="Fan Y."/>
            <person name="Nunvar J."/>
            <person name="Herrera T."/>
            <person name="Timp W."/>
            <person name="Degrossi J."/>
        </authorList>
    </citation>
    <scope>NUCLEOTIDE SEQUENCE [LARGE SCALE GENOMIC DNA]</scope>
    <source>
        <strain evidence="1 2">LMG 23361</strain>
        <plasmid evidence="1 2">unnamed4</plasmid>
    </source>
</reference>
<dbReference type="Proteomes" id="UP001220209">
    <property type="component" value="Plasmid unnamed4"/>
</dbReference>
<accession>A0ABD7YG30</accession>
<sequence>MNQVMKRNLFIAVAGVAVFATLLPVATWVGRTAGREDGKRAIERVQLVWPSILSMPTEDRALIASLGMQCRLQDRPLVANEVIACLRDAAADPDTNFPTGVDRRAAQARLNELLRLRQHT</sequence>
<dbReference type="RefSeq" id="WP_069586060.1">
    <property type="nucleotide sequence ID" value="NZ_CP090646.1"/>
</dbReference>
<dbReference type="AlphaFoldDB" id="A0ABD7YG30"/>
<gene>
    <name evidence="1" type="ORF">LXE91_43515</name>
</gene>
<evidence type="ECO:0000313" key="1">
    <source>
        <dbReference type="EMBL" id="WFN24138.1"/>
    </source>
</evidence>